<name>A0A395J2Y5_9HELO</name>
<dbReference type="PANTHER" id="PTHR35896:SF3">
    <property type="entry name" value="MAJOR FACILITATOR SUPERFAMILY TRANSPORTER"/>
    <property type="match status" value="1"/>
</dbReference>
<dbReference type="AlphaFoldDB" id="A0A395J2Y5"/>
<gene>
    <name evidence="2" type="ORF">DID88_006178</name>
</gene>
<keyword evidence="1" id="KW-1133">Transmembrane helix</keyword>
<dbReference type="OrthoDB" id="3501153at2759"/>
<accession>A0A395J2Y5</accession>
<dbReference type="InterPro" id="IPR053008">
    <property type="entry name" value="Phomopsin_biosynth_assoc"/>
</dbReference>
<protein>
    <submittedName>
        <fullName evidence="2">Uncharacterized protein</fullName>
    </submittedName>
</protein>
<keyword evidence="3" id="KW-1185">Reference proteome</keyword>
<dbReference type="Proteomes" id="UP000249056">
    <property type="component" value="Unassembled WGS sequence"/>
</dbReference>
<dbReference type="PANTHER" id="PTHR35896">
    <property type="entry name" value="IG-LIKE DOMAIN-CONTAINING PROTEIN"/>
    <property type="match status" value="1"/>
</dbReference>
<comment type="caution">
    <text evidence="2">The sequence shown here is derived from an EMBL/GenBank/DDBJ whole genome shotgun (WGS) entry which is preliminary data.</text>
</comment>
<reference evidence="2 3" key="1">
    <citation type="submission" date="2018-06" db="EMBL/GenBank/DDBJ databases">
        <title>Genome Sequence of the Brown Rot Fungal Pathogen Monilinia fructigena.</title>
        <authorList>
            <person name="Landi L."/>
            <person name="De Miccolis Angelini R.M."/>
            <person name="Pollastro S."/>
            <person name="Abate D."/>
            <person name="Faretra F."/>
            <person name="Romanazzi G."/>
        </authorList>
    </citation>
    <scope>NUCLEOTIDE SEQUENCE [LARGE SCALE GENOMIC DNA]</scope>
    <source>
        <strain evidence="2 3">Mfrg269</strain>
    </source>
</reference>
<evidence type="ECO:0000313" key="3">
    <source>
        <dbReference type="Proteomes" id="UP000249056"/>
    </source>
</evidence>
<keyword evidence="1" id="KW-0812">Transmembrane</keyword>
<evidence type="ECO:0000256" key="1">
    <source>
        <dbReference type="SAM" id="Phobius"/>
    </source>
</evidence>
<keyword evidence="1" id="KW-0472">Membrane</keyword>
<evidence type="ECO:0000313" key="2">
    <source>
        <dbReference type="EMBL" id="RAL66488.1"/>
    </source>
</evidence>
<proteinExistence type="predicted"/>
<dbReference type="EMBL" id="QKRW01000006">
    <property type="protein sequence ID" value="RAL66488.1"/>
    <property type="molecule type" value="Genomic_DNA"/>
</dbReference>
<sequence length="133" mass="14947">MGKESVTMKSKGAQYGQLPLDEDINPPEKRKTTLITQSLIHGILCALLMVIIITVISTTCLWPHKHPHLPQTIDCGNTTEEALSKGCIMEPMIYGWIPQECYFADLSAQYSPFEDRRWYTDATYSTVIAPADL</sequence>
<feature type="transmembrane region" description="Helical" evidence="1">
    <location>
        <begin position="39"/>
        <end position="62"/>
    </location>
</feature>
<organism evidence="2 3">
    <name type="scientific">Monilinia fructigena</name>
    <dbReference type="NCBI Taxonomy" id="38457"/>
    <lineage>
        <taxon>Eukaryota</taxon>
        <taxon>Fungi</taxon>
        <taxon>Dikarya</taxon>
        <taxon>Ascomycota</taxon>
        <taxon>Pezizomycotina</taxon>
        <taxon>Leotiomycetes</taxon>
        <taxon>Helotiales</taxon>
        <taxon>Sclerotiniaceae</taxon>
        <taxon>Monilinia</taxon>
    </lineage>
</organism>